<protein>
    <submittedName>
        <fullName evidence="1">Uncharacterized protein</fullName>
    </submittedName>
</protein>
<dbReference type="AlphaFoldDB" id="F4QCI3"/>
<name>F4QCI3_CACFS</name>
<reference evidence="2" key="1">
    <citation type="journal article" date="2011" name="Genome Res.">
        <title>Phylogeny-wide analysis of social amoeba genomes highlights ancient origins for complex intercellular communication.</title>
        <authorList>
            <person name="Heidel A.J."/>
            <person name="Lawal H.M."/>
            <person name="Felder M."/>
            <person name="Schilde C."/>
            <person name="Helps N.R."/>
            <person name="Tunggal B."/>
            <person name="Rivero F."/>
            <person name="John U."/>
            <person name="Schleicher M."/>
            <person name="Eichinger L."/>
            <person name="Platzer M."/>
            <person name="Noegel A.A."/>
            <person name="Schaap P."/>
            <person name="Gloeckner G."/>
        </authorList>
    </citation>
    <scope>NUCLEOTIDE SEQUENCE [LARGE SCALE GENOMIC DNA]</scope>
    <source>
        <strain evidence="2">SH3</strain>
    </source>
</reference>
<gene>
    <name evidence="1" type="ORF">DFA_12183</name>
</gene>
<evidence type="ECO:0000313" key="2">
    <source>
        <dbReference type="Proteomes" id="UP000007797"/>
    </source>
</evidence>
<dbReference type="Proteomes" id="UP000007797">
    <property type="component" value="Unassembled WGS sequence"/>
</dbReference>
<dbReference type="RefSeq" id="XP_004353820.1">
    <property type="nucleotide sequence ID" value="XM_004353768.1"/>
</dbReference>
<organism evidence="1 2">
    <name type="scientific">Cavenderia fasciculata</name>
    <name type="common">Slime mold</name>
    <name type="synonym">Dictyostelium fasciculatum</name>
    <dbReference type="NCBI Taxonomy" id="261658"/>
    <lineage>
        <taxon>Eukaryota</taxon>
        <taxon>Amoebozoa</taxon>
        <taxon>Evosea</taxon>
        <taxon>Eumycetozoa</taxon>
        <taxon>Dictyostelia</taxon>
        <taxon>Acytosteliales</taxon>
        <taxon>Cavenderiaceae</taxon>
        <taxon>Cavenderia</taxon>
    </lineage>
</organism>
<dbReference type="EMBL" id="GL883029">
    <property type="protein sequence ID" value="EGG14411.1"/>
    <property type="molecule type" value="Genomic_DNA"/>
</dbReference>
<proteinExistence type="predicted"/>
<sequence length="601" mass="68125">MLITHKKIFYINSHNRISVGRGLNTFELIEDDQSTIISIPVGNYSRKSLQDTLEKQLNALSPNNVKYAIGWPTSQQPNTGKYIFTCASTRDIQPIFSFTNQLFRHLGFNKDSKNPFKNNILESTNVINLQSDNVLFIHSDLCSNGDDDILQEVYSAAGNADFSNIHWQNYDVESYSKQLVSNTKTSFTIYLTDQDGNEVNLNGIYRIYRIKKMEQAISNQFDYRQMVGSGPQYEYTRVYPQAGATQTTVYQGGNDTIFEIPPTKAFNLSRSWFSFTFTLPATNNKFGFVFTDFTPFFRQIQINKKLNNTLNTFNSAVNTANQSYIPCYSCNTLVNMNPRYDGTSCDRAFTVPDYLSSGFAANTAVNLNVTIPFNELYESILSLDKDIMLNETLLVRFVWSELPNIGFGADASLTPQTNPVALTAPAGPNVQEGFSLLIPYCYTTTASLTGTNQPVSLRLNRLNGITLERIYHSLFVTASVANSAIYNNNVAATNLEHFYTNINNTRRMQYDYYPIVNDDYKALRDKLIDSTIQTPNIHNYNWCWLDRFDDGSFGLLDENIVSGIDLNLGEVKWDFIAFLSVATNLTHQSTVENEIQQTDNY</sequence>
<dbReference type="GeneID" id="14866274"/>
<dbReference type="KEGG" id="dfa:DFA_12183"/>
<evidence type="ECO:0000313" key="1">
    <source>
        <dbReference type="EMBL" id="EGG14411.1"/>
    </source>
</evidence>
<accession>F4QCI3</accession>
<keyword evidence="2" id="KW-1185">Reference proteome</keyword>